<reference evidence="3 4" key="1">
    <citation type="submission" date="2018-08" db="EMBL/GenBank/DDBJ databases">
        <title>Pallidiluteibacterium maritimus gen. nov., sp. nov., isolated from coastal sediment.</title>
        <authorList>
            <person name="Zhou L.Y."/>
        </authorList>
    </citation>
    <scope>NUCLEOTIDE SEQUENCE [LARGE SCALE GENOMIC DNA]</scope>
    <source>
        <strain evidence="3 4">XSD2</strain>
    </source>
</reference>
<proteinExistence type="predicted"/>
<feature type="transmembrane region" description="Helical" evidence="1">
    <location>
        <begin position="63"/>
        <end position="82"/>
    </location>
</feature>
<name>A0A399SYM6_9BACT</name>
<dbReference type="PANTHER" id="PTHR40763:SF5">
    <property type="entry name" value="MEMBRANE PROTEIN"/>
    <property type="match status" value="1"/>
</dbReference>
<feature type="transmembrane region" description="Helical" evidence="1">
    <location>
        <begin position="12"/>
        <end position="29"/>
    </location>
</feature>
<dbReference type="InterPro" id="IPR054331">
    <property type="entry name" value="LiaF_TM"/>
</dbReference>
<dbReference type="OrthoDB" id="129627at2"/>
<accession>A0A399SYM6</accession>
<evidence type="ECO:0000313" key="4">
    <source>
        <dbReference type="Proteomes" id="UP000265926"/>
    </source>
</evidence>
<feature type="transmembrane region" description="Helical" evidence="1">
    <location>
        <begin position="35"/>
        <end position="56"/>
    </location>
</feature>
<keyword evidence="1" id="KW-0472">Membrane</keyword>
<dbReference type="RefSeq" id="WP_119438775.1">
    <property type="nucleotide sequence ID" value="NZ_QWGR01000008.1"/>
</dbReference>
<feature type="transmembrane region" description="Helical" evidence="1">
    <location>
        <begin position="88"/>
        <end position="107"/>
    </location>
</feature>
<gene>
    <name evidence="3" type="ORF">D1614_14975</name>
</gene>
<dbReference type="EMBL" id="QWGR01000008">
    <property type="protein sequence ID" value="RIJ47415.1"/>
    <property type="molecule type" value="Genomic_DNA"/>
</dbReference>
<evidence type="ECO:0000259" key="2">
    <source>
        <dbReference type="Pfam" id="PF22570"/>
    </source>
</evidence>
<organism evidence="3 4">
    <name type="scientific">Maribellus luteus</name>
    <dbReference type="NCBI Taxonomy" id="2305463"/>
    <lineage>
        <taxon>Bacteria</taxon>
        <taxon>Pseudomonadati</taxon>
        <taxon>Bacteroidota</taxon>
        <taxon>Bacteroidia</taxon>
        <taxon>Marinilabiliales</taxon>
        <taxon>Prolixibacteraceae</taxon>
        <taxon>Maribellus</taxon>
    </lineage>
</organism>
<evidence type="ECO:0000256" key="1">
    <source>
        <dbReference type="SAM" id="Phobius"/>
    </source>
</evidence>
<dbReference type="PANTHER" id="PTHR40763">
    <property type="entry name" value="MEMBRANE PROTEIN-RELATED"/>
    <property type="match status" value="1"/>
</dbReference>
<sequence length="240" mass="26612">MERKESSNKRVYFGVFMIVIGVLWIMERLNLIPDFWNDILISWQMLLIGIGVFSLIGGNKTSGTVLIVIGGFFLLPEMMSIPYELKRIGWPLLIILIGVVLLVTHFGKHNTQPEQPTFDPGRAYGINYFDEFVMFGGREVYIDSKSFVGGKTTSVFGGADYDLRQAQLSQNGAVIDCVSIFGGCSFKVPPDWTIKNEVTAVFGAFTDKRGSSINHIVSDPSKTLVIKGFAAFGGVEVKYM</sequence>
<feature type="domain" description="LiaF transmembrane" evidence="2">
    <location>
        <begin position="13"/>
        <end position="104"/>
    </location>
</feature>
<dbReference type="Pfam" id="PF22570">
    <property type="entry name" value="LiaF-TM"/>
    <property type="match status" value="1"/>
</dbReference>
<keyword evidence="1" id="KW-0812">Transmembrane</keyword>
<protein>
    <recommendedName>
        <fullName evidence="2">LiaF transmembrane domain-containing protein</fullName>
    </recommendedName>
</protein>
<keyword evidence="1" id="KW-1133">Transmembrane helix</keyword>
<evidence type="ECO:0000313" key="3">
    <source>
        <dbReference type="EMBL" id="RIJ47415.1"/>
    </source>
</evidence>
<dbReference type="AlphaFoldDB" id="A0A399SYM6"/>
<keyword evidence="4" id="KW-1185">Reference proteome</keyword>
<comment type="caution">
    <text evidence="3">The sequence shown here is derived from an EMBL/GenBank/DDBJ whole genome shotgun (WGS) entry which is preliminary data.</text>
</comment>
<dbReference type="Proteomes" id="UP000265926">
    <property type="component" value="Unassembled WGS sequence"/>
</dbReference>